<evidence type="ECO:0000313" key="2">
    <source>
        <dbReference type="Proteomes" id="UP001218218"/>
    </source>
</evidence>
<dbReference type="AlphaFoldDB" id="A0AAD7A320"/>
<sequence length="178" mass="20351">MSSCLKAFQKITILAENCVISVITGSICLPPKLLGWIPGYTLWDSSIIFQQFCQLESSWHLGHPQDISFSQSNWNTWLGLSWEPFGWAPCGWRYSVEDGLVWGVDLSGEGRVYTLGCKVETCWNVDSVTLWSVSRPLGLDKVDRRCTKTNREITLPPQRMQEVDKVFEHIDPKCNPRR</sequence>
<accession>A0AAD7A320</accession>
<gene>
    <name evidence="1" type="ORF">DFH08DRAFT_808203</name>
</gene>
<reference evidence="1" key="1">
    <citation type="submission" date="2023-03" db="EMBL/GenBank/DDBJ databases">
        <title>Massive genome expansion in bonnet fungi (Mycena s.s.) driven by repeated elements and novel gene families across ecological guilds.</title>
        <authorList>
            <consortium name="Lawrence Berkeley National Laboratory"/>
            <person name="Harder C.B."/>
            <person name="Miyauchi S."/>
            <person name="Viragh M."/>
            <person name="Kuo A."/>
            <person name="Thoen E."/>
            <person name="Andreopoulos B."/>
            <person name="Lu D."/>
            <person name="Skrede I."/>
            <person name="Drula E."/>
            <person name="Henrissat B."/>
            <person name="Morin E."/>
            <person name="Kohler A."/>
            <person name="Barry K."/>
            <person name="LaButti K."/>
            <person name="Morin E."/>
            <person name="Salamov A."/>
            <person name="Lipzen A."/>
            <person name="Mereny Z."/>
            <person name="Hegedus B."/>
            <person name="Baldrian P."/>
            <person name="Stursova M."/>
            <person name="Weitz H."/>
            <person name="Taylor A."/>
            <person name="Grigoriev I.V."/>
            <person name="Nagy L.G."/>
            <person name="Martin F."/>
            <person name="Kauserud H."/>
        </authorList>
    </citation>
    <scope>NUCLEOTIDE SEQUENCE</scope>
    <source>
        <strain evidence="1">CBHHK002</strain>
    </source>
</reference>
<comment type="caution">
    <text evidence="1">The sequence shown here is derived from an EMBL/GenBank/DDBJ whole genome shotgun (WGS) entry which is preliminary data.</text>
</comment>
<keyword evidence="2" id="KW-1185">Reference proteome</keyword>
<organism evidence="1 2">
    <name type="scientific">Mycena albidolilacea</name>
    <dbReference type="NCBI Taxonomy" id="1033008"/>
    <lineage>
        <taxon>Eukaryota</taxon>
        <taxon>Fungi</taxon>
        <taxon>Dikarya</taxon>
        <taxon>Basidiomycota</taxon>
        <taxon>Agaricomycotina</taxon>
        <taxon>Agaricomycetes</taxon>
        <taxon>Agaricomycetidae</taxon>
        <taxon>Agaricales</taxon>
        <taxon>Marasmiineae</taxon>
        <taxon>Mycenaceae</taxon>
        <taxon>Mycena</taxon>
    </lineage>
</organism>
<protein>
    <submittedName>
        <fullName evidence="1">Uncharacterized protein</fullName>
    </submittedName>
</protein>
<dbReference type="EMBL" id="JARIHO010000017">
    <property type="protein sequence ID" value="KAJ7348469.1"/>
    <property type="molecule type" value="Genomic_DNA"/>
</dbReference>
<name>A0AAD7A320_9AGAR</name>
<proteinExistence type="predicted"/>
<dbReference type="Proteomes" id="UP001218218">
    <property type="component" value="Unassembled WGS sequence"/>
</dbReference>
<evidence type="ECO:0000313" key="1">
    <source>
        <dbReference type="EMBL" id="KAJ7348469.1"/>
    </source>
</evidence>